<dbReference type="Pfam" id="PF01494">
    <property type="entry name" value="FAD_binding_3"/>
    <property type="match status" value="1"/>
</dbReference>
<dbReference type="RefSeq" id="WP_338453129.1">
    <property type="nucleotide sequence ID" value="NZ_CP137640.1"/>
</dbReference>
<reference evidence="3 4" key="1">
    <citation type="submission" date="2023-10" db="EMBL/GenBank/DDBJ databases">
        <title>Niallia locisalis sp.nov. isolated from a salt pond sample.</title>
        <authorList>
            <person name="Li X.-J."/>
            <person name="Dong L."/>
        </authorList>
    </citation>
    <scope>NUCLEOTIDE SEQUENCE [LARGE SCALE GENOMIC DNA]</scope>
    <source>
        <strain evidence="3 4">DSM 29761</strain>
    </source>
</reference>
<evidence type="ECO:0000256" key="1">
    <source>
        <dbReference type="ARBA" id="ARBA00023002"/>
    </source>
</evidence>
<organism evidence="3 4">
    <name type="scientific">Niallia oryzisoli</name>
    <dbReference type="NCBI Taxonomy" id="1737571"/>
    <lineage>
        <taxon>Bacteria</taxon>
        <taxon>Bacillati</taxon>
        <taxon>Bacillota</taxon>
        <taxon>Bacilli</taxon>
        <taxon>Bacillales</taxon>
        <taxon>Bacillaceae</taxon>
        <taxon>Niallia</taxon>
    </lineage>
</organism>
<dbReference type="Proteomes" id="UP001357223">
    <property type="component" value="Chromosome"/>
</dbReference>
<dbReference type="InterPro" id="IPR002938">
    <property type="entry name" value="FAD-bd"/>
</dbReference>
<dbReference type="SUPFAM" id="SSF51905">
    <property type="entry name" value="FAD/NAD(P)-binding domain"/>
    <property type="match status" value="1"/>
</dbReference>
<protein>
    <submittedName>
        <fullName evidence="3">FAD-dependent monooxygenase</fullName>
    </submittedName>
</protein>
<evidence type="ECO:0000313" key="3">
    <source>
        <dbReference type="EMBL" id="WVX84256.1"/>
    </source>
</evidence>
<feature type="domain" description="FAD-binding" evidence="2">
    <location>
        <begin position="8"/>
        <end position="166"/>
    </location>
</feature>
<dbReference type="PANTHER" id="PTHR43476:SF5">
    <property type="entry name" value="FAD-DEPENDENT MONOOXYGENASE"/>
    <property type="match status" value="1"/>
</dbReference>
<dbReference type="PANTHER" id="PTHR43476">
    <property type="entry name" value="3-(3-HYDROXY-PHENYL)PROPIONATE/3-HYDROXYCINNAMIC ACID HYDROXYLASE"/>
    <property type="match status" value="1"/>
</dbReference>
<dbReference type="Gene3D" id="3.50.50.60">
    <property type="entry name" value="FAD/NAD(P)-binding domain"/>
    <property type="match status" value="1"/>
</dbReference>
<dbReference type="InterPro" id="IPR036188">
    <property type="entry name" value="FAD/NAD-bd_sf"/>
</dbReference>
<name>A0ABZ2CMC9_9BACI</name>
<sequence length="167" mass="18903">MNIKTLFCIVGGGPSGLMLGLLLAKQGIDVTVLESKVKFERQFRGEVLQPRFVHLMRELNLNTYLEKYEHIKLPSGEVWNANQKVLSIDYAKDTSEIPYAVRMKQSVLLTAFYDLAKKYLSFHFYFNAKVKSFLQGSDERITGLIPAIDHKDTIISADLVVGADGRF</sequence>
<keyword evidence="1" id="KW-0560">Oxidoreductase</keyword>
<evidence type="ECO:0000313" key="4">
    <source>
        <dbReference type="Proteomes" id="UP001357223"/>
    </source>
</evidence>
<dbReference type="PRINTS" id="PR00420">
    <property type="entry name" value="RNGMNOXGNASE"/>
</dbReference>
<dbReference type="EMBL" id="CP137640">
    <property type="protein sequence ID" value="WVX84256.1"/>
    <property type="molecule type" value="Genomic_DNA"/>
</dbReference>
<evidence type="ECO:0000259" key="2">
    <source>
        <dbReference type="Pfam" id="PF01494"/>
    </source>
</evidence>
<keyword evidence="3" id="KW-0503">Monooxygenase</keyword>
<proteinExistence type="predicted"/>
<dbReference type="GO" id="GO:0004497">
    <property type="term" value="F:monooxygenase activity"/>
    <property type="evidence" value="ECO:0007669"/>
    <property type="project" value="UniProtKB-KW"/>
</dbReference>
<keyword evidence="4" id="KW-1185">Reference proteome</keyword>
<gene>
    <name evidence="3" type="ORF">R4Z09_15400</name>
</gene>
<dbReference type="InterPro" id="IPR050631">
    <property type="entry name" value="PheA/TfdB_FAD_monoxygenase"/>
</dbReference>
<accession>A0ABZ2CMC9</accession>